<dbReference type="AlphaFoldDB" id="Q22EA6"/>
<dbReference type="InParanoid" id="Q22EA6"/>
<dbReference type="HOGENOM" id="CLU_013044_2_0_1"/>
<dbReference type="EMBL" id="GG662778">
    <property type="protein sequence ID" value="EAR83622.2"/>
    <property type="molecule type" value="Genomic_DNA"/>
</dbReference>
<feature type="region of interest" description="Disordered" evidence="1">
    <location>
        <begin position="489"/>
        <end position="534"/>
    </location>
</feature>
<accession>Q22EA6</accession>
<keyword evidence="2" id="KW-0812">Transmembrane</keyword>
<feature type="transmembrane region" description="Helical" evidence="2">
    <location>
        <begin position="48"/>
        <end position="67"/>
    </location>
</feature>
<gene>
    <name evidence="3" type="ORF">TTHERM_00835220</name>
</gene>
<protein>
    <submittedName>
        <fullName evidence="3">AMP-binding enzyme family protein</fullName>
    </submittedName>
</protein>
<evidence type="ECO:0000256" key="2">
    <source>
        <dbReference type="SAM" id="Phobius"/>
    </source>
</evidence>
<keyword evidence="4" id="KW-1185">Reference proteome</keyword>
<feature type="compositionally biased region" description="Basic and acidic residues" evidence="1">
    <location>
        <begin position="517"/>
        <end position="534"/>
    </location>
</feature>
<evidence type="ECO:0000313" key="4">
    <source>
        <dbReference type="Proteomes" id="UP000009168"/>
    </source>
</evidence>
<dbReference type="OrthoDB" id="302623at2759"/>
<reference evidence="4" key="1">
    <citation type="journal article" date="2006" name="PLoS Biol.">
        <title>Macronuclear genome sequence of the ciliate Tetrahymena thermophila, a model eukaryote.</title>
        <authorList>
            <person name="Eisen J.A."/>
            <person name="Coyne R.S."/>
            <person name="Wu M."/>
            <person name="Wu D."/>
            <person name="Thiagarajan M."/>
            <person name="Wortman J.R."/>
            <person name="Badger J.H."/>
            <person name="Ren Q."/>
            <person name="Amedeo P."/>
            <person name="Jones K.M."/>
            <person name="Tallon L.J."/>
            <person name="Delcher A.L."/>
            <person name="Salzberg S.L."/>
            <person name="Silva J.C."/>
            <person name="Haas B.J."/>
            <person name="Majoros W.H."/>
            <person name="Farzad M."/>
            <person name="Carlton J.M."/>
            <person name="Smith R.K. Jr."/>
            <person name="Garg J."/>
            <person name="Pearlman R.E."/>
            <person name="Karrer K.M."/>
            <person name="Sun L."/>
            <person name="Manning G."/>
            <person name="Elde N.C."/>
            <person name="Turkewitz A.P."/>
            <person name="Asai D.J."/>
            <person name="Wilkes D.E."/>
            <person name="Wang Y."/>
            <person name="Cai H."/>
            <person name="Collins K."/>
            <person name="Stewart B.A."/>
            <person name="Lee S.R."/>
            <person name="Wilamowska K."/>
            <person name="Weinberg Z."/>
            <person name="Ruzzo W.L."/>
            <person name="Wloga D."/>
            <person name="Gaertig J."/>
            <person name="Frankel J."/>
            <person name="Tsao C.-C."/>
            <person name="Gorovsky M.A."/>
            <person name="Keeling P.J."/>
            <person name="Waller R.F."/>
            <person name="Patron N.J."/>
            <person name="Cherry J.M."/>
            <person name="Stover N.A."/>
            <person name="Krieger C.J."/>
            <person name="del Toro C."/>
            <person name="Ryder H.F."/>
            <person name="Williamson S.C."/>
            <person name="Barbeau R.A."/>
            <person name="Hamilton E.P."/>
            <person name="Orias E."/>
        </authorList>
    </citation>
    <scope>NUCLEOTIDE SEQUENCE [LARGE SCALE GENOMIC DNA]</scope>
    <source>
        <strain evidence="4">SB210</strain>
    </source>
</reference>
<keyword evidence="2" id="KW-1133">Transmembrane helix</keyword>
<feature type="compositionally biased region" description="Polar residues" evidence="1">
    <location>
        <begin position="489"/>
        <end position="510"/>
    </location>
</feature>
<name>Q22EA6_TETTS</name>
<keyword evidence="2" id="KW-0472">Membrane</keyword>
<organism evidence="3 4">
    <name type="scientific">Tetrahymena thermophila (strain SB210)</name>
    <dbReference type="NCBI Taxonomy" id="312017"/>
    <lineage>
        <taxon>Eukaryota</taxon>
        <taxon>Sar</taxon>
        <taxon>Alveolata</taxon>
        <taxon>Ciliophora</taxon>
        <taxon>Intramacronucleata</taxon>
        <taxon>Oligohymenophorea</taxon>
        <taxon>Hymenostomatida</taxon>
        <taxon>Tetrahymenina</taxon>
        <taxon>Tetrahymenidae</taxon>
        <taxon>Tetrahymena</taxon>
    </lineage>
</organism>
<dbReference type="RefSeq" id="XP_001031285.2">
    <property type="nucleotide sequence ID" value="XM_001031285.2"/>
</dbReference>
<dbReference type="Proteomes" id="UP000009168">
    <property type="component" value="Unassembled WGS sequence"/>
</dbReference>
<dbReference type="GeneID" id="7824132"/>
<evidence type="ECO:0000313" key="3">
    <source>
        <dbReference type="EMBL" id="EAR83622.2"/>
    </source>
</evidence>
<sequence>MFQQIKTLKSRSKQINNQQKKMKLTQFDLFSSEFYFNLEGQNHKKGTLQGVILTILSYSLILTYFVYLCNQYLNNSIDPQFRSQSFVSSIRKEIPLTEDIIGFNFYYNTSLTIDKFQMLQNKTYLVFMPFLYYQDKLNHIYEQINLNITECSSPQLKDQNCIDMSQINNYTLVLDQSNKVISQVFINVYGCLDLDEFKTTIPDNCATQSEIDAIINGFYSGFSMFLKTQQYNTTSKQIQTDYRYIEIFGISSQFILSSLKTQMQNTQVKQGLVIQEQQSYSTAIQYDQTIQSFDRQISLQQSIGPYIQVAIQMDEIVQFTKIQYPTITQILALANSIGLIAIICKTIARFLSQNIIKEDFFILIMRNLFQEKYQQVLQHNNLINKCDLKIQIQSREEDIPDEILEFQNKTNINLPNFQSNFMEKRKKISPYQQNSNISFQKQRFLFDEESEYKIFNGPGSISSLKSQQNHSKNYTKITKFDKIDTISQNESIQSSKMNSKLYSKNDQSPIQRKPINKKQDTSKNNKRTEFKKSETKQSYGDIISQKLKVMRHGSMKKAVQKMMFKFKCCKAQEFLKSQGIEQKQKEKIFTEVQKNLNINELFKDILFLKKAISMILSLDQIAAVQLIGLTDNYMNLDLESTSSKVNFQKQRKKLNHFEKYYSILQNEELQIDYIEQFLLKCVEDDNLNDIDQRIFQSITKNN</sequence>
<proteinExistence type="predicted"/>
<evidence type="ECO:0000256" key="1">
    <source>
        <dbReference type="SAM" id="MobiDB-lite"/>
    </source>
</evidence>
<dbReference type="KEGG" id="tet:TTHERM_00835220"/>